<dbReference type="AlphaFoldDB" id="E7AD04"/>
<gene>
    <name evidence="1" type="ordered locus">Hfelis_10380</name>
</gene>
<dbReference type="RefSeq" id="WP_013469488.1">
    <property type="nucleotide sequence ID" value="NC_014810.2"/>
</dbReference>
<dbReference type="Proteomes" id="UP000007934">
    <property type="component" value="Chromosome"/>
</dbReference>
<sequence>MIGQKIYMGRTSSWGYDVPPGGAREFLVTITGCSGEDRQWGDNENEGNSEVYYNRGNSGPVVLFSADELNIRVAGGAGSARMLRRRGEWHSREESYYKDGWEKFWGKKRYRTIRWWEWGGVINQRKPVQSGQSVSFVCSASTKLSCTSSKEFSLCVYEI</sequence>
<keyword evidence="2" id="KW-1185">Reference proteome</keyword>
<protein>
    <submittedName>
        <fullName evidence="1">Uncharacterized protein</fullName>
    </submittedName>
</protein>
<name>E7AD04_HELFC</name>
<accession>E7AD04</accession>
<dbReference type="STRING" id="936155.HFELIS_10380"/>
<evidence type="ECO:0000313" key="1">
    <source>
        <dbReference type="EMBL" id="CBY83122.1"/>
    </source>
</evidence>
<dbReference type="GeneID" id="36133473"/>
<dbReference type="OrthoDB" id="10002772at2"/>
<dbReference type="KEGG" id="hfe:HFELIS_10380"/>
<organism evidence="1 2">
    <name type="scientific">Helicobacter felis (strain ATCC 49179 / CCUG 28539 / NCTC 12436 / CS1)</name>
    <dbReference type="NCBI Taxonomy" id="936155"/>
    <lineage>
        <taxon>Bacteria</taxon>
        <taxon>Pseudomonadati</taxon>
        <taxon>Campylobacterota</taxon>
        <taxon>Epsilonproteobacteria</taxon>
        <taxon>Campylobacterales</taxon>
        <taxon>Helicobacteraceae</taxon>
        <taxon>Helicobacter</taxon>
    </lineage>
</organism>
<dbReference type="EMBL" id="FQ670179">
    <property type="protein sequence ID" value="CBY83122.1"/>
    <property type="molecule type" value="Genomic_DNA"/>
</dbReference>
<proteinExistence type="predicted"/>
<dbReference type="HOGENOM" id="CLU_1658397_0_0_7"/>
<evidence type="ECO:0000313" key="2">
    <source>
        <dbReference type="Proteomes" id="UP000007934"/>
    </source>
</evidence>
<reference evidence="1 2" key="1">
    <citation type="journal article" date="2011" name="Genome Biol. Evol.">
        <title>Comparative whole genome sequence analysis of the carcinogenic bacterial model pathogen Helicobacter felis.</title>
        <authorList>
            <person name="Arnold I.C."/>
            <person name="Zigova Z."/>
            <person name="Holden M."/>
            <person name="Lawley T.D."/>
            <person name="Rad R."/>
            <person name="Dougan G."/>
            <person name="Falkow S."/>
            <person name="Bentley S.D."/>
            <person name="Muller A."/>
        </authorList>
    </citation>
    <scope>NUCLEOTIDE SEQUENCE [LARGE SCALE GENOMIC DNA]</scope>
    <source>
        <strain evidence="2">ATCC 49179 / CCUG 28539 / NCTC 12436 / CS1</strain>
    </source>
</reference>